<proteinExistence type="predicted"/>
<gene>
    <name evidence="1" type="primary">292</name>
    <name evidence="1" type="ORF">AH04_292</name>
</gene>
<accession>A0AAE7X1C7</accession>
<dbReference type="GeneID" id="77944187"/>
<organism evidence="1 2">
    <name type="scientific">Erwinia phage AH04</name>
    <dbReference type="NCBI Taxonomy" id="2869569"/>
    <lineage>
        <taxon>Viruses</taxon>
        <taxon>Duplodnaviria</taxon>
        <taxon>Heunggongvirae</taxon>
        <taxon>Uroviricota</taxon>
        <taxon>Caudoviricetes</taxon>
        <taxon>Chimalliviridae</taxon>
        <taxon>Meadowvirus</taxon>
        <taxon>Meadowvirus AH04</taxon>
    </lineage>
</organism>
<evidence type="ECO:0008006" key="3">
    <source>
        <dbReference type="Google" id="ProtNLM"/>
    </source>
</evidence>
<name>A0AAE7X1C7_9CAUD</name>
<dbReference type="RefSeq" id="YP_010668046.1">
    <property type="nucleotide sequence ID" value="NC_070952.1"/>
</dbReference>
<sequence>MKKLVYGVMVVMMFLLVGCDKDNNEIDMSKSSTAKSHYNEEDVYGPIVHVGVIADNVVIKNLKYSEDLYTYAIGIKADKPHNAVVGLICDHRLNGAAITYSIKNDDGVVPNGRVDISIMKYRPGVKDIREADEDADPVFSTANGDTDFLAGARKAAGLPADTMLAFVIDKDQEDGSSKGVAWTSLFTAKQLDKALSGTKDKCGSLKLDLNDTYIVAAKDS</sequence>
<reference evidence="1" key="1">
    <citation type="submission" date="2021-07" db="EMBL/GenBank/DDBJ databases">
        <authorList>
            <person name="Roth S.J."/>
            <person name="Krukonis G.P."/>
            <person name="Delesalle V.A."/>
        </authorList>
    </citation>
    <scope>NUCLEOTIDE SEQUENCE</scope>
</reference>
<dbReference type="KEGG" id="vg:77944187"/>
<evidence type="ECO:0000313" key="1">
    <source>
        <dbReference type="EMBL" id="QZA70763.1"/>
    </source>
</evidence>
<dbReference type="PROSITE" id="PS51257">
    <property type="entry name" value="PROKAR_LIPOPROTEIN"/>
    <property type="match status" value="1"/>
</dbReference>
<protein>
    <recommendedName>
        <fullName evidence="3">Lipoprotein</fullName>
    </recommendedName>
</protein>
<dbReference type="Proteomes" id="UP000827517">
    <property type="component" value="Segment"/>
</dbReference>
<evidence type="ECO:0000313" key="2">
    <source>
        <dbReference type="Proteomes" id="UP000827517"/>
    </source>
</evidence>
<dbReference type="EMBL" id="MZ501267">
    <property type="protein sequence ID" value="QZA70763.1"/>
    <property type="molecule type" value="Genomic_DNA"/>
</dbReference>
<keyword evidence="2" id="KW-1185">Reference proteome</keyword>